<keyword evidence="5 7" id="KW-1133">Transmembrane helix</keyword>
<dbReference type="PANTHER" id="PTHR34584:SF1">
    <property type="entry name" value="NA(+)_H(+) ANTIPORTER SUBUNIT E1"/>
    <property type="match status" value="1"/>
</dbReference>
<keyword evidence="9" id="KW-1185">Reference proteome</keyword>
<name>A0A316GDV4_9RHOB</name>
<evidence type="ECO:0000256" key="5">
    <source>
        <dbReference type="ARBA" id="ARBA00022989"/>
    </source>
</evidence>
<protein>
    <submittedName>
        <fullName evidence="8">Multicomponent Na+:H+ antiporter subunit E</fullName>
    </submittedName>
</protein>
<dbReference type="AlphaFoldDB" id="A0A316GDV4"/>
<accession>A0A316GDV4</accession>
<feature type="transmembrane region" description="Helical" evidence="7">
    <location>
        <begin position="12"/>
        <end position="40"/>
    </location>
</feature>
<gene>
    <name evidence="8" type="ORF">C7455_10936</name>
</gene>
<reference evidence="8 9" key="1">
    <citation type="submission" date="2018-05" db="EMBL/GenBank/DDBJ databases">
        <title>Genomic Encyclopedia of Type Strains, Phase IV (KMG-IV): sequencing the most valuable type-strain genomes for metagenomic binning, comparative biology and taxonomic classification.</title>
        <authorList>
            <person name="Goeker M."/>
        </authorList>
    </citation>
    <scope>NUCLEOTIDE SEQUENCE [LARGE SCALE GENOMIC DNA]</scope>
    <source>
        <strain evidence="8 9">DSM 16097</strain>
    </source>
</reference>
<dbReference type="PIRSF" id="PIRSF019239">
    <property type="entry name" value="MrpE"/>
    <property type="match status" value="1"/>
</dbReference>
<dbReference type="GO" id="GO:0005886">
    <property type="term" value="C:plasma membrane"/>
    <property type="evidence" value="ECO:0007669"/>
    <property type="project" value="UniProtKB-SubCell"/>
</dbReference>
<comment type="subcellular location">
    <subcellularLocation>
        <location evidence="1">Cell membrane</location>
        <topology evidence="1">Multi-pass membrane protein</topology>
    </subcellularLocation>
</comment>
<evidence type="ECO:0000313" key="8">
    <source>
        <dbReference type="EMBL" id="PWK59114.1"/>
    </source>
</evidence>
<evidence type="ECO:0000313" key="9">
    <source>
        <dbReference type="Proteomes" id="UP000245708"/>
    </source>
</evidence>
<evidence type="ECO:0000256" key="1">
    <source>
        <dbReference type="ARBA" id="ARBA00004651"/>
    </source>
</evidence>
<dbReference type="InterPro" id="IPR002758">
    <property type="entry name" value="Cation_antiport_E"/>
</dbReference>
<organism evidence="8 9">
    <name type="scientific">Roseicyclus mahoneyensis</name>
    <dbReference type="NCBI Taxonomy" id="164332"/>
    <lineage>
        <taxon>Bacteria</taxon>
        <taxon>Pseudomonadati</taxon>
        <taxon>Pseudomonadota</taxon>
        <taxon>Alphaproteobacteria</taxon>
        <taxon>Rhodobacterales</taxon>
        <taxon>Roseobacteraceae</taxon>
        <taxon>Roseicyclus</taxon>
    </lineage>
</organism>
<sequence>MINIFVLNMALAVAWAALTGNITLSGLAVGFVLGSVCLYLTRSLYPGCDSYFRRAAKWTKLIVLFLRELVVSSLQVVWDVLTPTQKARPGIISVPLKVTREMDILLVTNLISLTPGTLSLDVTEDNSTLYIHAMFADDPDEIRRQITEGIERWVIEATE</sequence>
<comment type="caution">
    <text evidence="8">The sequence shown here is derived from an EMBL/GenBank/DDBJ whole genome shotgun (WGS) entry which is preliminary data.</text>
</comment>
<proteinExistence type="inferred from homology"/>
<keyword evidence="6 7" id="KW-0472">Membrane</keyword>
<dbReference type="Proteomes" id="UP000245708">
    <property type="component" value="Unassembled WGS sequence"/>
</dbReference>
<dbReference type="Pfam" id="PF01899">
    <property type="entry name" value="MNHE"/>
    <property type="match status" value="1"/>
</dbReference>
<evidence type="ECO:0000256" key="4">
    <source>
        <dbReference type="ARBA" id="ARBA00022692"/>
    </source>
</evidence>
<evidence type="ECO:0000256" key="2">
    <source>
        <dbReference type="ARBA" id="ARBA00006228"/>
    </source>
</evidence>
<comment type="similarity">
    <text evidence="2">Belongs to the CPA3 antiporters (TC 2.A.63) subunit E family.</text>
</comment>
<dbReference type="GO" id="GO:0008324">
    <property type="term" value="F:monoatomic cation transmembrane transporter activity"/>
    <property type="evidence" value="ECO:0007669"/>
    <property type="project" value="InterPro"/>
</dbReference>
<keyword evidence="4 7" id="KW-0812">Transmembrane</keyword>
<dbReference type="PANTHER" id="PTHR34584">
    <property type="entry name" value="NA(+)/H(+) ANTIPORTER SUBUNIT E1"/>
    <property type="match status" value="1"/>
</dbReference>
<dbReference type="RefSeq" id="WP_245904378.1">
    <property type="nucleotide sequence ID" value="NZ_QGGW01000009.1"/>
</dbReference>
<evidence type="ECO:0000256" key="3">
    <source>
        <dbReference type="ARBA" id="ARBA00022475"/>
    </source>
</evidence>
<keyword evidence="3" id="KW-1003">Cell membrane</keyword>
<dbReference type="EMBL" id="QGGW01000009">
    <property type="protein sequence ID" value="PWK59114.1"/>
    <property type="molecule type" value="Genomic_DNA"/>
</dbReference>
<evidence type="ECO:0000256" key="6">
    <source>
        <dbReference type="ARBA" id="ARBA00023136"/>
    </source>
</evidence>
<evidence type="ECO:0000256" key="7">
    <source>
        <dbReference type="SAM" id="Phobius"/>
    </source>
</evidence>